<reference evidence="1" key="1">
    <citation type="submission" date="2016-10" db="EMBL/GenBank/DDBJ databases">
        <title>The High Quality Genome of Vibrio alginolyticus K01M1.</title>
        <authorList>
            <person name="Wendling C."/>
            <person name="Chibani C.M."/>
            <person name="Hertel R."/>
            <person name="Sproer C."/>
            <person name="Bunk B."/>
            <person name="Overmann J."/>
            <person name="Roth O."/>
            <person name="Liesegang H."/>
        </authorList>
    </citation>
    <scope>NUCLEOTIDE SEQUENCE</scope>
    <source>
        <strain evidence="1">K05K4</strain>
    </source>
</reference>
<accession>A0A1W6TGC8</accession>
<sequence>MVGCKFPTKINQKGDQLAAFFHATLLIELSDAFLSAR</sequence>
<gene>
    <name evidence="1" type="ORF">K05K4_32250</name>
</gene>
<organism evidence="1">
    <name type="scientific">Vibrio alginolyticus</name>
    <dbReference type="NCBI Taxonomy" id="663"/>
    <lineage>
        <taxon>Bacteria</taxon>
        <taxon>Pseudomonadati</taxon>
        <taxon>Pseudomonadota</taxon>
        <taxon>Gammaproteobacteria</taxon>
        <taxon>Vibrionales</taxon>
        <taxon>Vibrionaceae</taxon>
        <taxon>Vibrio</taxon>
    </lineage>
</organism>
<dbReference type="AlphaFoldDB" id="A0A1W6TGC8"/>
<proteinExistence type="predicted"/>
<name>A0A1W6TGC8_VIBAL</name>
<protein>
    <submittedName>
        <fullName evidence="1">Uncharacterized protein</fullName>
    </submittedName>
</protein>
<evidence type="ECO:0000313" key="1">
    <source>
        <dbReference type="EMBL" id="ARP19954.1"/>
    </source>
</evidence>
<dbReference type="EMBL" id="CP017902">
    <property type="protein sequence ID" value="ARP19954.1"/>
    <property type="molecule type" value="Genomic_DNA"/>
</dbReference>